<reference evidence="1 2" key="1">
    <citation type="submission" date="2020-08" db="EMBL/GenBank/DDBJ databases">
        <title>Genomic Encyclopedia of Type Strains, Phase IV (KMG-IV): sequencing the most valuable type-strain genomes for metagenomic binning, comparative biology and taxonomic classification.</title>
        <authorList>
            <person name="Goeker M."/>
        </authorList>
    </citation>
    <scope>NUCLEOTIDE SEQUENCE [LARGE SCALE GENOMIC DNA]</scope>
    <source>
        <strain evidence="1 2">DSM 29007</strain>
    </source>
</reference>
<sequence>MTRRDPNAGNPQALGDLLSRYLVRSGLGPKVEAASVIPEWEERVGPAIAAVTEPLRVNEGTLIVAVRTSAWMMELNMMKADLMRHVNAGKTDGRIKQIVFVMGG</sequence>
<comment type="caution">
    <text evidence="1">The sequence shown here is derived from an EMBL/GenBank/DDBJ whole genome shotgun (WGS) entry which is preliminary data.</text>
</comment>
<protein>
    <submittedName>
        <fullName evidence="1">Putative nucleic acid-binding Zn ribbon protein</fullName>
    </submittedName>
</protein>
<accession>A0A841GZ12</accession>
<dbReference type="Proteomes" id="UP000582837">
    <property type="component" value="Unassembled WGS sequence"/>
</dbReference>
<evidence type="ECO:0000313" key="2">
    <source>
        <dbReference type="Proteomes" id="UP000582837"/>
    </source>
</evidence>
<organism evidence="1 2">
    <name type="scientific">Longimicrobium terrae</name>
    <dbReference type="NCBI Taxonomy" id="1639882"/>
    <lineage>
        <taxon>Bacteria</taxon>
        <taxon>Pseudomonadati</taxon>
        <taxon>Gemmatimonadota</taxon>
        <taxon>Longimicrobiia</taxon>
        <taxon>Longimicrobiales</taxon>
        <taxon>Longimicrobiaceae</taxon>
        <taxon>Longimicrobium</taxon>
    </lineage>
</organism>
<dbReference type="Pfam" id="PF05258">
    <property type="entry name" value="DciA"/>
    <property type="match status" value="1"/>
</dbReference>
<dbReference type="AlphaFoldDB" id="A0A841GZ12"/>
<gene>
    <name evidence="1" type="ORF">HNQ61_002615</name>
</gene>
<proteinExistence type="predicted"/>
<evidence type="ECO:0000313" key="1">
    <source>
        <dbReference type="EMBL" id="MBB6070993.1"/>
    </source>
</evidence>
<dbReference type="PANTHER" id="PTHR36456:SF1">
    <property type="entry name" value="UPF0232 PROTEIN SCO3875"/>
    <property type="match status" value="1"/>
</dbReference>
<dbReference type="EMBL" id="JACHIA010000006">
    <property type="protein sequence ID" value="MBB6070993.1"/>
    <property type="molecule type" value="Genomic_DNA"/>
</dbReference>
<name>A0A841GZ12_9BACT</name>
<keyword evidence="2" id="KW-1185">Reference proteome</keyword>
<dbReference type="RefSeq" id="WP_170033460.1">
    <property type="nucleotide sequence ID" value="NZ_JABDTL010000001.1"/>
</dbReference>
<dbReference type="InterPro" id="IPR007922">
    <property type="entry name" value="DciA-like"/>
</dbReference>
<dbReference type="PANTHER" id="PTHR36456">
    <property type="entry name" value="UPF0232 PROTEIN SCO3875"/>
    <property type="match status" value="1"/>
</dbReference>